<dbReference type="InterPro" id="IPR052086">
    <property type="entry name" value="Mannan_Polymerase_Subunit"/>
</dbReference>
<dbReference type="Proteomes" id="UP000238350">
    <property type="component" value="Unassembled WGS sequence"/>
</dbReference>
<keyword evidence="3" id="KW-0735">Signal-anchor</keyword>
<keyword evidence="4 8" id="KW-1133">Transmembrane helix</keyword>
<dbReference type="GO" id="GO:0000136">
    <property type="term" value="C:mannan polymerase complex"/>
    <property type="evidence" value="ECO:0007669"/>
    <property type="project" value="TreeGrafter"/>
</dbReference>
<evidence type="ECO:0000313" key="10">
    <source>
        <dbReference type="Proteomes" id="UP000238350"/>
    </source>
</evidence>
<evidence type="ECO:0000256" key="5">
    <source>
        <dbReference type="ARBA" id="ARBA00023034"/>
    </source>
</evidence>
<comment type="similarity">
    <text evidence="7">Belongs to the ANP1/MMN9/VAN1 family.</text>
</comment>
<keyword evidence="2 8" id="KW-0812">Transmembrane</keyword>
<dbReference type="InterPro" id="IPR029044">
    <property type="entry name" value="Nucleotide-diphossugar_trans"/>
</dbReference>
<name>A0A2T0FIU0_9ASCO</name>
<evidence type="ECO:0000256" key="8">
    <source>
        <dbReference type="SAM" id="Phobius"/>
    </source>
</evidence>
<dbReference type="Pfam" id="PF03452">
    <property type="entry name" value="Anp1"/>
    <property type="match status" value="1"/>
</dbReference>
<dbReference type="EMBL" id="NDIQ01000021">
    <property type="protein sequence ID" value="PRT54908.1"/>
    <property type="molecule type" value="Genomic_DNA"/>
</dbReference>
<proteinExistence type="inferred from homology"/>
<reference evidence="9 10" key="1">
    <citation type="submission" date="2017-04" db="EMBL/GenBank/DDBJ databases">
        <title>Genome sequencing of [Candida] sorbophila.</title>
        <authorList>
            <person name="Ahn J.O."/>
        </authorList>
    </citation>
    <scope>NUCLEOTIDE SEQUENCE [LARGE SCALE GENOMIC DNA]</scope>
    <source>
        <strain evidence="9 10">DS02</strain>
    </source>
</reference>
<dbReference type="GO" id="GO:0000032">
    <property type="term" value="P:cell wall mannoprotein biosynthetic process"/>
    <property type="evidence" value="ECO:0007669"/>
    <property type="project" value="TreeGrafter"/>
</dbReference>
<dbReference type="FunFam" id="3.90.550.10:FF:000017">
    <property type="entry name" value="Mannan polymerase II complex ANP1 subunit"/>
    <property type="match status" value="1"/>
</dbReference>
<dbReference type="STRING" id="45607.A0A2T0FIU0"/>
<comment type="caution">
    <text evidence="9">The sequence shown here is derived from an EMBL/GenBank/DDBJ whole genome shotgun (WGS) entry which is preliminary data.</text>
</comment>
<evidence type="ECO:0000256" key="2">
    <source>
        <dbReference type="ARBA" id="ARBA00022692"/>
    </source>
</evidence>
<organism evidence="9 10">
    <name type="scientific">Wickerhamiella sorbophila</name>
    <dbReference type="NCBI Taxonomy" id="45607"/>
    <lineage>
        <taxon>Eukaryota</taxon>
        <taxon>Fungi</taxon>
        <taxon>Dikarya</taxon>
        <taxon>Ascomycota</taxon>
        <taxon>Saccharomycotina</taxon>
        <taxon>Dipodascomycetes</taxon>
        <taxon>Dipodascales</taxon>
        <taxon>Trichomonascaceae</taxon>
        <taxon>Wickerhamiella</taxon>
    </lineage>
</organism>
<evidence type="ECO:0000256" key="6">
    <source>
        <dbReference type="ARBA" id="ARBA00023136"/>
    </source>
</evidence>
<protein>
    <submittedName>
        <fullName evidence="9">Mannan polymerase I complex VAN1 subunit</fullName>
    </submittedName>
</protein>
<keyword evidence="10" id="KW-1185">Reference proteome</keyword>
<keyword evidence="6 8" id="KW-0472">Membrane</keyword>
<dbReference type="RefSeq" id="XP_024664853.1">
    <property type="nucleotide sequence ID" value="XM_024809085.1"/>
</dbReference>
<evidence type="ECO:0000313" key="9">
    <source>
        <dbReference type="EMBL" id="PRT54908.1"/>
    </source>
</evidence>
<dbReference type="AlphaFoldDB" id="A0A2T0FIU0"/>
<sequence length="392" mass="44788">MHSTILPTDERFVQRKVGLVTRAQRRLARFFRYQRSNAVLARLLLAVCAMATIYRVFFFSVSPINIDIDGTGSFEFYDYSKQQSSGAGASAREERILLCTPLRNAEDVIDLMFDHLQNLTYPHHLIDLAFLVSDSDDKTEELLEKRAKLAFKLPQEERFGSVDIFKRSSFGATVGQGFDDRHGVAVQGVRRKLMGRARNWLLSAALKPHHSWVYWRDADIETSPKTILEDLMAHDRDVIVPNVWRPLPKWLGGQQPYDLNSWMESEAALELAKTLDEDEVIVEGYAEYPTWRPHLAYFRREDGMGNINDIVDLDGIGGVSILAKAKVFRAGINFPGFAFENHAETEGFGKMARKQGFSVAGLPQYTIWHKYEPSVDDIREMKERERQGLPID</sequence>
<comment type="subcellular location">
    <subcellularLocation>
        <location evidence="1">Golgi apparatus membrane</location>
        <topology evidence="1">Single-pass type II membrane protein</topology>
    </subcellularLocation>
</comment>
<keyword evidence="5" id="KW-0333">Golgi apparatus</keyword>
<dbReference type="Gene3D" id="3.90.550.10">
    <property type="entry name" value="Spore Coat Polysaccharide Biosynthesis Protein SpsA, Chain A"/>
    <property type="match status" value="1"/>
</dbReference>
<evidence type="ECO:0000256" key="3">
    <source>
        <dbReference type="ARBA" id="ARBA00022968"/>
    </source>
</evidence>
<dbReference type="GeneID" id="36516276"/>
<dbReference type="SUPFAM" id="SSF53448">
    <property type="entry name" value="Nucleotide-diphospho-sugar transferases"/>
    <property type="match status" value="1"/>
</dbReference>
<dbReference type="GO" id="GO:0000009">
    <property type="term" value="F:alpha-1,6-mannosyltransferase activity"/>
    <property type="evidence" value="ECO:0007669"/>
    <property type="project" value="TreeGrafter"/>
</dbReference>
<feature type="transmembrane region" description="Helical" evidence="8">
    <location>
        <begin position="39"/>
        <end position="58"/>
    </location>
</feature>
<dbReference type="OrthoDB" id="204164at2759"/>
<accession>A0A2T0FIU0</accession>
<gene>
    <name evidence="9" type="ORF">B9G98_02528</name>
</gene>
<evidence type="ECO:0000256" key="7">
    <source>
        <dbReference type="ARBA" id="ARBA00037964"/>
    </source>
</evidence>
<evidence type="ECO:0000256" key="4">
    <source>
        <dbReference type="ARBA" id="ARBA00022989"/>
    </source>
</evidence>
<dbReference type="GO" id="GO:0006487">
    <property type="term" value="P:protein N-linked glycosylation"/>
    <property type="evidence" value="ECO:0007669"/>
    <property type="project" value="TreeGrafter"/>
</dbReference>
<dbReference type="PANTHER" id="PTHR43083:SF5">
    <property type="entry name" value="MANNAN POLYMERASE I COMPLEX VAN1 SUBUNIT"/>
    <property type="match status" value="1"/>
</dbReference>
<evidence type="ECO:0000256" key="1">
    <source>
        <dbReference type="ARBA" id="ARBA00004323"/>
    </source>
</evidence>
<dbReference type="PANTHER" id="PTHR43083">
    <property type="entry name" value="MANNAN POLYMERASE II"/>
    <property type="match status" value="1"/>
</dbReference>